<name>A0A9N9GGQ5_9GLOM</name>
<sequence>MIAFKALIAILFTLLFIQSVTPLATRASQTVADAVNVIRSQQGLPLVNDNPTLDTFCYNYLYDLAKGTKTDLVQGNELISELAAVGYYASWAGMAGSKGYTPEELVYSLYQNPDTYPALVSNALTDVGAVDYIASDGTEYIVSVFAMAAGPSNTKRAVNLADAFGVDSKFAAKSGEDPSITNWNVGSL</sequence>
<dbReference type="Gene3D" id="3.40.33.10">
    <property type="entry name" value="CAP"/>
    <property type="match status" value="1"/>
</dbReference>
<feature type="domain" description="SCP" evidence="2">
    <location>
        <begin position="33"/>
        <end position="143"/>
    </location>
</feature>
<dbReference type="Proteomes" id="UP000789572">
    <property type="component" value="Unassembled WGS sequence"/>
</dbReference>
<reference evidence="3" key="1">
    <citation type="submission" date="2021-06" db="EMBL/GenBank/DDBJ databases">
        <authorList>
            <person name="Kallberg Y."/>
            <person name="Tangrot J."/>
            <person name="Rosling A."/>
        </authorList>
    </citation>
    <scope>NUCLEOTIDE SEQUENCE</scope>
    <source>
        <strain evidence="3">IA702</strain>
    </source>
</reference>
<organism evidence="3 4">
    <name type="scientific">Paraglomus occultum</name>
    <dbReference type="NCBI Taxonomy" id="144539"/>
    <lineage>
        <taxon>Eukaryota</taxon>
        <taxon>Fungi</taxon>
        <taxon>Fungi incertae sedis</taxon>
        <taxon>Mucoromycota</taxon>
        <taxon>Glomeromycotina</taxon>
        <taxon>Glomeromycetes</taxon>
        <taxon>Paraglomerales</taxon>
        <taxon>Paraglomeraceae</taxon>
        <taxon>Paraglomus</taxon>
    </lineage>
</organism>
<comment type="caution">
    <text evidence="3">The sequence shown here is derived from an EMBL/GenBank/DDBJ whole genome shotgun (WGS) entry which is preliminary data.</text>
</comment>
<evidence type="ECO:0000313" key="4">
    <source>
        <dbReference type="Proteomes" id="UP000789572"/>
    </source>
</evidence>
<dbReference type="AlphaFoldDB" id="A0A9N9GGQ5"/>
<gene>
    <name evidence="3" type="ORF">POCULU_LOCUS7864</name>
</gene>
<dbReference type="InterPro" id="IPR014044">
    <property type="entry name" value="CAP_dom"/>
</dbReference>
<protein>
    <submittedName>
        <fullName evidence="3">11336_t:CDS:1</fullName>
    </submittedName>
</protein>
<evidence type="ECO:0000259" key="2">
    <source>
        <dbReference type="Pfam" id="PF00188"/>
    </source>
</evidence>
<keyword evidence="4" id="KW-1185">Reference proteome</keyword>
<evidence type="ECO:0000256" key="1">
    <source>
        <dbReference type="SAM" id="SignalP"/>
    </source>
</evidence>
<feature type="signal peptide" evidence="1">
    <location>
        <begin position="1"/>
        <end position="22"/>
    </location>
</feature>
<feature type="chain" id="PRO_5040193564" evidence="1">
    <location>
        <begin position="23"/>
        <end position="188"/>
    </location>
</feature>
<dbReference type="SUPFAM" id="SSF55797">
    <property type="entry name" value="PR-1-like"/>
    <property type="match status" value="1"/>
</dbReference>
<dbReference type="InterPro" id="IPR035940">
    <property type="entry name" value="CAP_sf"/>
</dbReference>
<evidence type="ECO:0000313" key="3">
    <source>
        <dbReference type="EMBL" id="CAG8609244.1"/>
    </source>
</evidence>
<accession>A0A9N9GGQ5</accession>
<dbReference type="EMBL" id="CAJVPJ010001972">
    <property type="protein sequence ID" value="CAG8609244.1"/>
    <property type="molecule type" value="Genomic_DNA"/>
</dbReference>
<proteinExistence type="predicted"/>
<dbReference type="Pfam" id="PF00188">
    <property type="entry name" value="CAP"/>
    <property type="match status" value="1"/>
</dbReference>
<keyword evidence="1" id="KW-0732">Signal</keyword>